<evidence type="ECO:0000313" key="1">
    <source>
        <dbReference type="EMBL" id="KJK73285.1"/>
    </source>
</evidence>
<name>A0A0D9NKY3_METAN</name>
<organism evidence="1 2">
    <name type="scientific">Metarhizium anisopliae BRIP 53293</name>
    <dbReference type="NCBI Taxonomy" id="1291518"/>
    <lineage>
        <taxon>Eukaryota</taxon>
        <taxon>Fungi</taxon>
        <taxon>Dikarya</taxon>
        <taxon>Ascomycota</taxon>
        <taxon>Pezizomycotina</taxon>
        <taxon>Sordariomycetes</taxon>
        <taxon>Hypocreomycetidae</taxon>
        <taxon>Hypocreales</taxon>
        <taxon>Clavicipitaceae</taxon>
        <taxon>Metarhizium</taxon>
    </lineage>
</organism>
<dbReference type="AlphaFoldDB" id="A0A0D9NKY3"/>
<dbReference type="EMBL" id="KE385047">
    <property type="protein sequence ID" value="KJK73285.1"/>
    <property type="molecule type" value="Genomic_DNA"/>
</dbReference>
<accession>A0A0D9NKY3</accession>
<protein>
    <submittedName>
        <fullName evidence="1">Uncharacterized protein</fullName>
    </submittedName>
</protein>
<dbReference type="Proteomes" id="UP000054544">
    <property type="component" value="Unassembled WGS sequence"/>
</dbReference>
<evidence type="ECO:0000313" key="2">
    <source>
        <dbReference type="Proteomes" id="UP000054544"/>
    </source>
</evidence>
<gene>
    <name evidence="1" type="ORF">H634G_11632</name>
</gene>
<reference evidence="2" key="1">
    <citation type="journal article" date="2014" name="BMC Genomics">
        <title>The genome sequence of the biocontrol fungus Metarhizium anisopliae and comparative genomics of Metarhizium species.</title>
        <authorList>
            <person name="Pattemore J.A."/>
            <person name="Hane J.K."/>
            <person name="Williams A.H."/>
            <person name="Wilson B.A."/>
            <person name="Stodart B.J."/>
            <person name="Ash G.J."/>
        </authorList>
    </citation>
    <scope>NUCLEOTIDE SEQUENCE [LARGE SCALE GENOMIC DNA]</scope>
    <source>
        <strain evidence="2">BRIP 53293</strain>
    </source>
</reference>
<keyword evidence="2" id="KW-1185">Reference proteome</keyword>
<proteinExistence type="predicted"/>
<sequence length="50" mass="5551">MHQPLTREQLIQALERSDDPEAQALINSITRHVIYTGGVSTNTCPDMKNG</sequence>